<protein>
    <submittedName>
        <fullName evidence="1">Oidioi.mRNA.OKI2018_I69.chr2.g5409.t1.cds</fullName>
    </submittedName>
</protein>
<evidence type="ECO:0000313" key="2">
    <source>
        <dbReference type="Proteomes" id="UP001158576"/>
    </source>
</evidence>
<gene>
    <name evidence="1" type="ORF">OKIOD_LOCUS14174</name>
</gene>
<organism evidence="1 2">
    <name type="scientific">Oikopleura dioica</name>
    <name type="common">Tunicate</name>
    <dbReference type="NCBI Taxonomy" id="34765"/>
    <lineage>
        <taxon>Eukaryota</taxon>
        <taxon>Metazoa</taxon>
        <taxon>Chordata</taxon>
        <taxon>Tunicata</taxon>
        <taxon>Appendicularia</taxon>
        <taxon>Copelata</taxon>
        <taxon>Oikopleuridae</taxon>
        <taxon>Oikopleura</taxon>
    </lineage>
</organism>
<dbReference type="Proteomes" id="UP001158576">
    <property type="component" value="Chromosome 2"/>
</dbReference>
<proteinExistence type="predicted"/>
<accession>A0ABN7T001</accession>
<name>A0ABN7T001_OIKDI</name>
<evidence type="ECO:0000313" key="1">
    <source>
        <dbReference type="EMBL" id="CAG5111073.1"/>
    </source>
</evidence>
<sequence length="74" mass="8427">MVLVDALSSDGPSKESFTTWHDVYSRFSEQIGPLAVRESELKDKNSHDTTQLLRMHHLVGLLEMMIQENLVDAE</sequence>
<dbReference type="EMBL" id="OU015567">
    <property type="protein sequence ID" value="CAG5111073.1"/>
    <property type="molecule type" value="Genomic_DNA"/>
</dbReference>
<keyword evidence="2" id="KW-1185">Reference proteome</keyword>
<reference evidence="1 2" key="1">
    <citation type="submission" date="2021-04" db="EMBL/GenBank/DDBJ databases">
        <authorList>
            <person name="Bliznina A."/>
        </authorList>
    </citation>
    <scope>NUCLEOTIDE SEQUENCE [LARGE SCALE GENOMIC DNA]</scope>
</reference>